<dbReference type="SUPFAM" id="SSF53756">
    <property type="entry name" value="UDP-Glycosyltransferase/glycogen phosphorylase"/>
    <property type="match status" value="1"/>
</dbReference>
<evidence type="ECO:0000259" key="3">
    <source>
        <dbReference type="Pfam" id="PF00534"/>
    </source>
</evidence>
<organism evidence="5 6">
    <name type="scientific">Nocardia acididurans</name>
    <dbReference type="NCBI Taxonomy" id="2802282"/>
    <lineage>
        <taxon>Bacteria</taxon>
        <taxon>Bacillati</taxon>
        <taxon>Actinomycetota</taxon>
        <taxon>Actinomycetes</taxon>
        <taxon>Mycobacteriales</taxon>
        <taxon>Nocardiaceae</taxon>
        <taxon>Nocardia</taxon>
    </lineage>
</organism>
<sequence>MGLNVVMIATYPLEPGRIVGGIESVTSTLVSALAARAEIDRLTVLRFHTGEAPVHTRREGPKVEIRYLRGQRRLAVATGSYFDVRQARKIIAELRPDVVHAQEIGSRGDIATQVSDNAVVTVHGLVHLETKLQARSSVKERVRYHLIAGMVRRVLRRARVVISISGYDAQAVANMVHGTHISIPNPTAPEFFALAPSGPTEQRLLFAGVLSARKNPEGLLRAFALAVQRVPKARLVVVGPQPDAEYARGIRALVTELGLDEQVEFAGMVDNERLRAEITLARAVVMFSHEETSPTILAQAMAAGKPVLSSRVGGIPEMVTDGENGYLVDSEDTNALAERMVTLLENQDLALRLGARGHDTAREKFEPDAVARRTVETYLRVAAK</sequence>
<comment type="caution">
    <text evidence="5">The sequence shown here is derived from an EMBL/GenBank/DDBJ whole genome shotgun (WGS) entry which is preliminary data.</text>
</comment>
<evidence type="ECO:0000259" key="4">
    <source>
        <dbReference type="Pfam" id="PF13439"/>
    </source>
</evidence>
<evidence type="ECO:0000313" key="6">
    <source>
        <dbReference type="Proteomes" id="UP000602198"/>
    </source>
</evidence>
<evidence type="ECO:0000256" key="1">
    <source>
        <dbReference type="ARBA" id="ARBA00022676"/>
    </source>
</evidence>
<name>A0ABS1M158_9NOCA</name>
<feature type="domain" description="Glycosyltransferase subfamily 4-like N-terminal" evidence="4">
    <location>
        <begin position="19"/>
        <end position="174"/>
    </location>
</feature>
<feature type="domain" description="Glycosyl transferase family 1" evidence="3">
    <location>
        <begin position="200"/>
        <end position="357"/>
    </location>
</feature>
<dbReference type="InterPro" id="IPR001296">
    <property type="entry name" value="Glyco_trans_1"/>
</dbReference>
<reference evidence="5 6" key="1">
    <citation type="submission" date="2021-01" db="EMBL/GenBank/DDBJ databases">
        <title>WGS of actinomycetes isolated from Thailand.</title>
        <authorList>
            <person name="Thawai C."/>
        </authorList>
    </citation>
    <scope>NUCLEOTIDE SEQUENCE [LARGE SCALE GENOMIC DNA]</scope>
    <source>
        <strain evidence="5 6">LPG 2</strain>
    </source>
</reference>
<proteinExistence type="predicted"/>
<dbReference type="Pfam" id="PF00534">
    <property type="entry name" value="Glycos_transf_1"/>
    <property type="match status" value="1"/>
</dbReference>
<evidence type="ECO:0000313" key="5">
    <source>
        <dbReference type="EMBL" id="MBL1074076.1"/>
    </source>
</evidence>
<dbReference type="Proteomes" id="UP000602198">
    <property type="component" value="Unassembled WGS sequence"/>
</dbReference>
<protein>
    <submittedName>
        <fullName evidence="5">Glycosyltransferase family 4 protein</fullName>
    </submittedName>
</protein>
<dbReference type="PANTHER" id="PTHR12526:SF635">
    <property type="entry name" value="GLYCOSYL TRANSFERASE GROUP 1"/>
    <property type="match status" value="1"/>
</dbReference>
<dbReference type="Pfam" id="PF13439">
    <property type="entry name" value="Glyco_transf_4"/>
    <property type="match status" value="1"/>
</dbReference>
<dbReference type="EMBL" id="JAERRJ010000002">
    <property type="protein sequence ID" value="MBL1074076.1"/>
    <property type="molecule type" value="Genomic_DNA"/>
</dbReference>
<keyword evidence="6" id="KW-1185">Reference proteome</keyword>
<evidence type="ECO:0000256" key="2">
    <source>
        <dbReference type="ARBA" id="ARBA00022679"/>
    </source>
</evidence>
<dbReference type="Gene3D" id="3.40.50.2000">
    <property type="entry name" value="Glycogen Phosphorylase B"/>
    <property type="match status" value="2"/>
</dbReference>
<keyword evidence="1" id="KW-0328">Glycosyltransferase</keyword>
<dbReference type="CDD" id="cd03801">
    <property type="entry name" value="GT4_PimA-like"/>
    <property type="match status" value="1"/>
</dbReference>
<accession>A0ABS1M158</accession>
<dbReference type="PANTHER" id="PTHR12526">
    <property type="entry name" value="GLYCOSYLTRANSFERASE"/>
    <property type="match status" value="1"/>
</dbReference>
<gene>
    <name evidence="5" type="ORF">JK358_06675</name>
</gene>
<dbReference type="InterPro" id="IPR028098">
    <property type="entry name" value="Glyco_trans_4-like_N"/>
</dbReference>
<keyword evidence="2" id="KW-0808">Transferase</keyword>
<dbReference type="RefSeq" id="WP_201944889.1">
    <property type="nucleotide sequence ID" value="NZ_JAERRJ010000002.1"/>
</dbReference>